<dbReference type="Proteomes" id="UP000306954">
    <property type="component" value="Unassembled WGS sequence"/>
</dbReference>
<sequence length="69" mass="7580">MATLITTSFIGKGRKDDVDDGADGGNKARPVPQKQQTDSKKGGNDDAKMRKNSKHDNKDYKTQGSKKRD</sequence>
<proteinExistence type="predicted"/>
<organism evidence="2 3">
    <name type="scientific">Wallemia ichthyophaga</name>
    <dbReference type="NCBI Taxonomy" id="245174"/>
    <lineage>
        <taxon>Eukaryota</taxon>
        <taxon>Fungi</taxon>
        <taxon>Dikarya</taxon>
        <taxon>Basidiomycota</taxon>
        <taxon>Wallemiomycotina</taxon>
        <taxon>Wallemiomycetes</taxon>
        <taxon>Wallemiales</taxon>
        <taxon>Wallemiaceae</taxon>
        <taxon>Wallemia</taxon>
    </lineage>
</organism>
<evidence type="ECO:0000313" key="3">
    <source>
        <dbReference type="Proteomes" id="UP000306954"/>
    </source>
</evidence>
<comment type="caution">
    <text evidence="2">The sequence shown here is derived from an EMBL/GenBank/DDBJ whole genome shotgun (WGS) entry which is preliminary data.</text>
</comment>
<evidence type="ECO:0000256" key="1">
    <source>
        <dbReference type="SAM" id="MobiDB-lite"/>
    </source>
</evidence>
<dbReference type="AlphaFoldDB" id="A0A4T0HGV4"/>
<feature type="region of interest" description="Disordered" evidence="1">
    <location>
        <begin position="1"/>
        <end position="69"/>
    </location>
</feature>
<gene>
    <name evidence="2" type="ORF">E3P90_00970</name>
</gene>
<protein>
    <submittedName>
        <fullName evidence="2">Uncharacterized protein</fullName>
    </submittedName>
</protein>
<reference evidence="2 3" key="1">
    <citation type="submission" date="2019-03" db="EMBL/GenBank/DDBJ databases">
        <title>Sequencing 23 genomes of Wallemia ichthyophaga.</title>
        <authorList>
            <person name="Gostincar C."/>
        </authorList>
    </citation>
    <scope>NUCLEOTIDE SEQUENCE [LARGE SCALE GENOMIC DNA]</scope>
    <source>
        <strain evidence="2 3">EXF-8621</strain>
    </source>
</reference>
<evidence type="ECO:0000313" key="2">
    <source>
        <dbReference type="EMBL" id="TIB15120.1"/>
    </source>
</evidence>
<name>A0A4T0HGV4_WALIC</name>
<dbReference type="EMBL" id="SPOF01000008">
    <property type="protein sequence ID" value="TIB15120.1"/>
    <property type="molecule type" value="Genomic_DNA"/>
</dbReference>
<accession>A0A4T0HGV4</accession>
<feature type="compositionally biased region" description="Basic and acidic residues" evidence="1">
    <location>
        <begin position="37"/>
        <end position="61"/>
    </location>
</feature>